<accession>A0A433SYG4</accession>
<dbReference type="Proteomes" id="UP000271974">
    <property type="component" value="Unassembled WGS sequence"/>
</dbReference>
<dbReference type="EMBL" id="RQTK01000840">
    <property type="protein sequence ID" value="RUS74351.1"/>
    <property type="molecule type" value="Genomic_DNA"/>
</dbReference>
<evidence type="ECO:0000313" key="2">
    <source>
        <dbReference type="EMBL" id="RUS74351.1"/>
    </source>
</evidence>
<reference evidence="2 3" key="1">
    <citation type="submission" date="2019-01" db="EMBL/GenBank/DDBJ databases">
        <title>A draft genome assembly of the solar-powered sea slug Elysia chlorotica.</title>
        <authorList>
            <person name="Cai H."/>
            <person name="Li Q."/>
            <person name="Fang X."/>
            <person name="Li J."/>
            <person name="Curtis N.E."/>
            <person name="Altenburger A."/>
            <person name="Shibata T."/>
            <person name="Feng M."/>
            <person name="Maeda T."/>
            <person name="Schwartz J.A."/>
            <person name="Shigenobu S."/>
            <person name="Lundholm N."/>
            <person name="Nishiyama T."/>
            <person name="Yang H."/>
            <person name="Hasebe M."/>
            <person name="Li S."/>
            <person name="Pierce S.K."/>
            <person name="Wang J."/>
        </authorList>
    </citation>
    <scope>NUCLEOTIDE SEQUENCE [LARGE SCALE GENOMIC DNA]</scope>
    <source>
        <strain evidence="2">EC2010</strain>
        <tissue evidence="2">Whole organism of an adult</tissue>
    </source>
</reference>
<feature type="compositionally biased region" description="Polar residues" evidence="1">
    <location>
        <begin position="71"/>
        <end position="82"/>
    </location>
</feature>
<proteinExistence type="predicted"/>
<organism evidence="2 3">
    <name type="scientific">Elysia chlorotica</name>
    <name type="common">Eastern emerald elysia</name>
    <name type="synonym">Sea slug</name>
    <dbReference type="NCBI Taxonomy" id="188477"/>
    <lineage>
        <taxon>Eukaryota</taxon>
        <taxon>Metazoa</taxon>
        <taxon>Spiralia</taxon>
        <taxon>Lophotrochozoa</taxon>
        <taxon>Mollusca</taxon>
        <taxon>Gastropoda</taxon>
        <taxon>Heterobranchia</taxon>
        <taxon>Euthyneura</taxon>
        <taxon>Panpulmonata</taxon>
        <taxon>Sacoglossa</taxon>
        <taxon>Placobranchoidea</taxon>
        <taxon>Plakobranchidae</taxon>
        <taxon>Elysia</taxon>
    </lineage>
</organism>
<name>A0A433SYG4_ELYCH</name>
<protein>
    <submittedName>
        <fullName evidence="2">Uncharacterized protein</fullName>
    </submittedName>
</protein>
<comment type="caution">
    <text evidence="2">The sequence shown here is derived from an EMBL/GenBank/DDBJ whole genome shotgun (WGS) entry which is preliminary data.</text>
</comment>
<keyword evidence="3" id="KW-1185">Reference proteome</keyword>
<dbReference type="AlphaFoldDB" id="A0A433SYG4"/>
<evidence type="ECO:0000256" key="1">
    <source>
        <dbReference type="SAM" id="MobiDB-lite"/>
    </source>
</evidence>
<sequence length="227" mass="24847">MLKCWDTIPPSPTWGCALTSIHRSLLALAGRTLQDSGQAWAQTPAMNKQADLALCPPPRTATPGISATDLPPQTDSGDKTQTAHSDAGAILLAFCRESIPVILGISASVPRFLQPMSRLTIVLVSLASASGSVHDHRRWFMAQIYSRTGLVYQSSHRRWFMAQIYSRTGLVYQSPPGRSDNRQPHEYSWPLNKQAPGVQVAISLTAVYQARSSSVDVEWGRYIQMGG</sequence>
<feature type="region of interest" description="Disordered" evidence="1">
    <location>
        <begin position="63"/>
        <end position="82"/>
    </location>
</feature>
<gene>
    <name evidence="2" type="ORF">EGW08_017897</name>
</gene>
<evidence type="ECO:0000313" key="3">
    <source>
        <dbReference type="Proteomes" id="UP000271974"/>
    </source>
</evidence>